<gene>
    <name evidence="2" type="ORF">DIS24_g4635</name>
</gene>
<dbReference type="EMBL" id="JAUJDW010000017">
    <property type="protein sequence ID" value="KAK0658629.1"/>
    <property type="molecule type" value="Genomic_DNA"/>
</dbReference>
<dbReference type="Proteomes" id="UP001175001">
    <property type="component" value="Unassembled WGS sequence"/>
</dbReference>
<organism evidence="2 3">
    <name type="scientific">Lasiodiplodia hormozganensis</name>
    <dbReference type="NCBI Taxonomy" id="869390"/>
    <lineage>
        <taxon>Eukaryota</taxon>
        <taxon>Fungi</taxon>
        <taxon>Dikarya</taxon>
        <taxon>Ascomycota</taxon>
        <taxon>Pezizomycotina</taxon>
        <taxon>Dothideomycetes</taxon>
        <taxon>Dothideomycetes incertae sedis</taxon>
        <taxon>Botryosphaeriales</taxon>
        <taxon>Botryosphaeriaceae</taxon>
        <taxon>Lasiodiplodia</taxon>
    </lineage>
</organism>
<dbReference type="AlphaFoldDB" id="A0AA39YU49"/>
<reference evidence="2" key="1">
    <citation type="submission" date="2023-06" db="EMBL/GenBank/DDBJ databases">
        <title>Multi-omics analyses reveal the molecular pathogenesis toolkit of Lasiodiplodia hormozganensis, a cross-kingdom pathogen.</title>
        <authorList>
            <person name="Felix C."/>
            <person name="Meneses R."/>
            <person name="Goncalves M.F.M."/>
            <person name="Tilleman L."/>
            <person name="Duarte A.S."/>
            <person name="Jorrin-Novo J.V."/>
            <person name="Van De Peer Y."/>
            <person name="Deforce D."/>
            <person name="Van Nieuwerburgh F."/>
            <person name="Esteves A.C."/>
            <person name="Alves A."/>
        </authorList>
    </citation>
    <scope>NUCLEOTIDE SEQUENCE</scope>
    <source>
        <strain evidence="2">CBS 339.90</strain>
    </source>
</reference>
<sequence length="261" mass="29757">MPPRPDVTLYADEAATMPPDKHKGVIAKFAHKMGEFLALLDDRMRFAKIGRDIAQPIWRRDAAYFAGRDEVVLRSDTATRRRTKAGAVVLIGPKMAARFQELNLVEPVRDPFEIQVKTSYKGIWDMTVSGTMSATVFFTDKRFFKHKEIFVDNTAKNNVECWILDGSNADHFPFPMYFTFDFVDQEKLESPPTRALQLNRNGVHPAPIRHPKGVRLVPSPRFSDHAQASAMRKSGDDAAAAQAAEQHEQERLNRERFRKRS</sequence>
<protein>
    <submittedName>
        <fullName evidence="2">Uncharacterized protein</fullName>
    </submittedName>
</protein>
<proteinExistence type="predicted"/>
<accession>A0AA39YU49</accession>
<evidence type="ECO:0000313" key="3">
    <source>
        <dbReference type="Proteomes" id="UP001175001"/>
    </source>
</evidence>
<name>A0AA39YU49_9PEZI</name>
<evidence type="ECO:0000256" key="1">
    <source>
        <dbReference type="SAM" id="MobiDB-lite"/>
    </source>
</evidence>
<feature type="compositionally biased region" description="Basic and acidic residues" evidence="1">
    <location>
        <begin position="245"/>
        <end position="255"/>
    </location>
</feature>
<keyword evidence="3" id="KW-1185">Reference proteome</keyword>
<comment type="caution">
    <text evidence="2">The sequence shown here is derived from an EMBL/GenBank/DDBJ whole genome shotgun (WGS) entry which is preliminary data.</text>
</comment>
<feature type="region of interest" description="Disordered" evidence="1">
    <location>
        <begin position="198"/>
        <end position="261"/>
    </location>
</feature>
<evidence type="ECO:0000313" key="2">
    <source>
        <dbReference type="EMBL" id="KAK0658629.1"/>
    </source>
</evidence>